<name>A0A0S4M4Q7_9BURK</name>
<protein>
    <submittedName>
        <fullName evidence="1">Uncharacterized protein</fullName>
    </submittedName>
</protein>
<evidence type="ECO:0000313" key="1">
    <source>
        <dbReference type="EMBL" id="CUT17706.1"/>
    </source>
</evidence>
<accession>A0A0S4M4Q7</accession>
<sequence>MIVTEVVCFLDYYCRWYCLFPSYLSIYDEVVGFSMYRFGDFVF</sequence>
<dbReference type="Proteomes" id="UP000198651">
    <property type="component" value="Chromosome I"/>
</dbReference>
<gene>
    <name evidence="1" type="ORF">Ark11_0883</name>
</gene>
<proteinExistence type="predicted"/>
<evidence type="ECO:0000313" key="2">
    <source>
        <dbReference type="Proteomes" id="UP000198651"/>
    </source>
</evidence>
<dbReference type="AlphaFoldDB" id="A0A0S4M4Q7"/>
<organism evidence="1 2">
    <name type="scientific">Candidatus Ichthyocystis hellenicum</name>
    <dbReference type="NCBI Taxonomy" id="1561003"/>
    <lineage>
        <taxon>Bacteria</taxon>
        <taxon>Pseudomonadati</taxon>
        <taxon>Pseudomonadota</taxon>
        <taxon>Betaproteobacteria</taxon>
        <taxon>Burkholderiales</taxon>
        <taxon>Candidatus Ichthyocystis</taxon>
    </lineage>
</organism>
<reference evidence="2" key="1">
    <citation type="submission" date="2015-11" db="EMBL/GenBank/DDBJ databases">
        <authorList>
            <person name="Seth-Smith H.M.B."/>
        </authorList>
    </citation>
    <scope>NUCLEOTIDE SEQUENCE [LARGE SCALE GENOMIC DNA]</scope>
    <source>
        <strain evidence="2">2013Ark11</strain>
    </source>
</reference>
<dbReference type="EMBL" id="LN906597">
    <property type="protein sequence ID" value="CUT17706.1"/>
    <property type="molecule type" value="Genomic_DNA"/>
</dbReference>
<keyword evidence="2" id="KW-1185">Reference proteome</keyword>